<dbReference type="PANTHER" id="PTHR21581:SF6">
    <property type="entry name" value="TRAFFICKING PROTEIN PARTICLE COMPLEX SUBUNIT 12"/>
    <property type="match status" value="1"/>
</dbReference>
<dbReference type="Gene3D" id="2.60.410.10">
    <property type="entry name" value="D-Ala-D-Ala carboxypeptidase, C-terminal domain"/>
    <property type="match status" value="1"/>
</dbReference>
<keyword evidence="5 18" id="KW-0121">Carboxypeptidase</keyword>
<dbReference type="Pfam" id="PF00768">
    <property type="entry name" value="Peptidase_S11"/>
    <property type="match status" value="1"/>
</dbReference>
<keyword evidence="7" id="KW-0732">Signal</keyword>
<dbReference type="SUPFAM" id="SSF69189">
    <property type="entry name" value="Penicillin-binding protein associated domain"/>
    <property type="match status" value="1"/>
</dbReference>
<dbReference type="InterPro" id="IPR037167">
    <property type="entry name" value="Peptidase_S11_C_sf"/>
</dbReference>
<evidence type="ECO:0000256" key="16">
    <source>
        <dbReference type="SAM" id="Coils"/>
    </source>
</evidence>
<evidence type="ECO:0000256" key="8">
    <source>
        <dbReference type="ARBA" id="ARBA00022801"/>
    </source>
</evidence>
<dbReference type="InterPro" id="IPR001967">
    <property type="entry name" value="Peptidase_S11_N"/>
</dbReference>
<feature type="active site" description="Proton acceptor" evidence="13">
    <location>
        <position position="86"/>
    </location>
</feature>
<feature type="active site" description="Acyl-ester intermediate" evidence="13">
    <location>
        <position position="83"/>
    </location>
</feature>
<evidence type="ECO:0000256" key="5">
    <source>
        <dbReference type="ARBA" id="ARBA00022645"/>
    </source>
</evidence>
<feature type="binding site" evidence="14">
    <location>
        <position position="249"/>
    </location>
    <ligand>
        <name>substrate</name>
    </ligand>
</feature>
<dbReference type="GO" id="GO:0008360">
    <property type="term" value="P:regulation of cell shape"/>
    <property type="evidence" value="ECO:0007669"/>
    <property type="project" value="UniProtKB-KW"/>
</dbReference>
<dbReference type="Proteomes" id="UP000175744">
    <property type="component" value="Unassembled WGS sequence"/>
</dbReference>
<evidence type="ECO:0000256" key="3">
    <source>
        <dbReference type="ARBA" id="ARBA00007164"/>
    </source>
</evidence>
<accession>A0A1E8F1W7</accession>
<evidence type="ECO:0000256" key="7">
    <source>
        <dbReference type="ARBA" id="ARBA00022729"/>
    </source>
</evidence>
<evidence type="ECO:0000313" key="19">
    <source>
        <dbReference type="Proteomes" id="UP000175744"/>
    </source>
</evidence>
<dbReference type="UniPathway" id="UPA00219"/>
<evidence type="ECO:0000256" key="10">
    <source>
        <dbReference type="ARBA" id="ARBA00022984"/>
    </source>
</evidence>
<dbReference type="PANTHER" id="PTHR21581">
    <property type="entry name" value="D-ALANYL-D-ALANINE CARBOXYPEPTIDASE"/>
    <property type="match status" value="1"/>
</dbReference>
<gene>
    <name evidence="18" type="primary">dacF_1</name>
    <name evidence="18" type="ORF">CLOACE_02190</name>
</gene>
<feature type="domain" description="Peptidase S11 D-Ala-D-Ala carboxypeptidase A C-terminal" evidence="17">
    <location>
        <begin position="299"/>
        <end position="388"/>
    </location>
</feature>
<keyword evidence="11" id="KW-0961">Cell wall biogenesis/degradation</keyword>
<evidence type="ECO:0000256" key="12">
    <source>
        <dbReference type="ARBA" id="ARBA00034000"/>
    </source>
</evidence>
<keyword evidence="8 18" id="KW-0378">Hydrolase</keyword>
<dbReference type="Gene3D" id="3.40.710.10">
    <property type="entry name" value="DD-peptidase/beta-lactamase superfamily"/>
    <property type="match status" value="1"/>
</dbReference>
<comment type="function">
    <text evidence="1">Removes C-terminal D-alanyl residues from sugar-peptide cell wall precursors.</text>
</comment>
<dbReference type="GO" id="GO:0009252">
    <property type="term" value="P:peptidoglycan biosynthetic process"/>
    <property type="evidence" value="ECO:0007669"/>
    <property type="project" value="UniProtKB-UniPathway"/>
</dbReference>
<sequence length="407" mass="45556">MKNKKRIFTILILTLFITQIFVTSVNAQTPELKNYSNKTEDLEEAKENSDSLKLEAKSALLVEPITGKIVYEKNPHEKLAPASVTKIMTMLIAMEKINAGKMKLSDKITASENAKKMGGSTMLLDTGEIRNVEEILKGIAIASGNDAAVAMAEYIAGSEEAFVEIMNKRAKELGMKNTTFKNCTGLPEDGHITTAYDVSIMSRELLKHPKILKYTGTYMETIEEGRKTPIGLVNHNKLVRFFKGCDGLKTGFTNEAKYCISATAIRNNVRMLAVVMGSSTYKIRNKEASMLLNYGFSKFENKKVAFKDKPIEKITLDKKGKKEFIAKSKEDVNIVIEKGNENNIVKKPVLKMDKKQYKKGDIVGHCEFYINGECVGKVKIYCDRDLKKPGVFENLKSNFKNILDKAV</sequence>
<dbReference type="OrthoDB" id="9791132at2"/>
<dbReference type="InterPro" id="IPR015956">
    <property type="entry name" value="Peniciliin-bd_prot_C_sf"/>
</dbReference>
<evidence type="ECO:0000256" key="11">
    <source>
        <dbReference type="ARBA" id="ARBA00023316"/>
    </source>
</evidence>
<dbReference type="GO" id="GO:0006508">
    <property type="term" value="P:proteolysis"/>
    <property type="evidence" value="ECO:0007669"/>
    <property type="project" value="UniProtKB-KW"/>
</dbReference>
<dbReference type="STRING" id="1121290.CLAOCE_02190"/>
<dbReference type="Pfam" id="PF07943">
    <property type="entry name" value="PBP5_C"/>
    <property type="match status" value="1"/>
</dbReference>
<dbReference type="RefSeq" id="WP_070109192.1">
    <property type="nucleotide sequence ID" value="NZ_LZFO01000002.1"/>
</dbReference>
<evidence type="ECO:0000256" key="4">
    <source>
        <dbReference type="ARBA" id="ARBA00012448"/>
    </source>
</evidence>
<dbReference type="PATRIC" id="fig|1121290.3.peg.222"/>
<comment type="caution">
    <text evidence="18">The sequence shown here is derived from an EMBL/GenBank/DDBJ whole genome shotgun (WGS) entry which is preliminary data.</text>
</comment>
<dbReference type="PRINTS" id="PR00725">
    <property type="entry name" value="DADACBPTASE1"/>
</dbReference>
<keyword evidence="9" id="KW-0133">Cell shape</keyword>
<keyword evidence="19" id="KW-1185">Reference proteome</keyword>
<protein>
    <recommendedName>
        <fullName evidence="4">serine-type D-Ala-D-Ala carboxypeptidase</fullName>
        <ecNumber evidence="4">3.4.16.4</ecNumber>
    </recommendedName>
</protein>
<evidence type="ECO:0000256" key="9">
    <source>
        <dbReference type="ARBA" id="ARBA00022960"/>
    </source>
</evidence>
<comment type="pathway">
    <text evidence="2">Cell wall biogenesis; peptidoglycan biosynthesis.</text>
</comment>
<comment type="catalytic activity">
    <reaction evidence="12">
        <text>Preferential cleavage: (Ac)2-L-Lys-D-Ala-|-D-Ala. Also transpeptidation of peptidyl-alanyl moieties that are N-acyl substituents of D-alanine.</text>
        <dbReference type="EC" id="3.4.16.4"/>
    </reaction>
</comment>
<keyword evidence="10" id="KW-0573">Peptidoglycan synthesis</keyword>
<dbReference type="EMBL" id="LZFO01000002">
    <property type="protein sequence ID" value="OFI07615.1"/>
    <property type="molecule type" value="Genomic_DNA"/>
</dbReference>
<evidence type="ECO:0000256" key="15">
    <source>
        <dbReference type="RuleBase" id="RU004016"/>
    </source>
</evidence>
<proteinExistence type="inferred from homology"/>
<evidence type="ECO:0000256" key="1">
    <source>
        <dbReference type="ARBA" id="ARBA00003217"/>
    </source>
</evidence>
<evidence type="ECO:0000256" key="13">
    <source>
        <dbReference type="PIRSR" id="PIRSR618044-1"/>
    </source>
</evidence>
<dbReference type="SUPFAM" id="SSF56601">
    <property type="entry name" value="beta-lactamase/transpeptidase-like"/>
    <property type="match status" value="1"/>
</dbReference>
<dbReference type="GO" id="GO:0009002">
    <property type="term" value="F:serine-type D-Ala-D-Ala carboxypeptidase activity"/>
    <property type="evidence" value="ECO:0007669"/>
    <property type="project" value="UniProtKB-EC"/>
</dbReference>
<evidence type="ECO:0000256" key="6">
    <source>
        <dbReference type="ARBA" id="ARBA00022670"/>
    </source>
</evidence>
<feature type="coiled-coil region" evidence="16">
    <location>
        <begin position="32"/>
        <end position="62"/>
    </location>
</feature>
<feature type="active site" evidence="13">
    <location>
        <position position="143"/>
    </location>
</feature>
<evidence type="ECO:0000259" key="17">
    <source>
        <dbReference type="SMART" id="SM00936"/>
    </source>
</evidence>
<dbReference type="InterPro" id="IPR018044">
    <property type="entry name" value="Peptidase_S11"/>
</dbReference>
<dbReference type="GO" id="GO:0071555">
    <property type="term" value="P:cell wall organization"/>
    <property type="evidence" value="ECO:0007669"/>
    <property type="project" value="UniProtKB-KW"/>
</dbReference>
<comment type="similarity">
    <text evidence="3 15">Belongs to the peptidase S11 family.</text>
</comment>
<dbReference type="EC" id="3.4.16.4" evidence="4"/>
<dbReference type="InterPro" id="IPR012907">
    <property type="entry name" value="Peptidase_S11_C"/>
</dbReference>
<reference evidence="18 19" key="1">
    <citation type="submission" date="2016-06" db="EMBL/GenBank/DDBJ databases">
        <title>Genome sequence of Clostridium acetireducens DSM 10703.</title>
        <authorList>
            <person name="Poehlein A."/>
            <person name="Fluechter S."/>
            <person name="Duerre P."/>
            <person name="Daniel R."/>
        </authorList>
    </citation>
    <scope>NUCLEOTIDE SEQUENCE [LARGE SCALE GENOMIC DNA]</scope>
    <source>
        <strain evidence="18 19">DSM 10703</strain>
    </source>
</reference>
<keyword evidence="16" id="KW-0175">Coiled coil</keyword>
<organism evidence="18 19">
    <name type="scientific">Clostridium acetireducens DSM 10703</name>
    <dbReference type="NCBI Taxonomy" id="1121290"/>
    <lineage>
        <taxon>Bacteria</taxon>
        <taxon>Bacillati</taxon>
        <taxon>Bacillota</taxon>
        <taxon>Clostridia</taxon>
        <taxon>Eubacteriales</taxon>
        <taxon>Clostridiaceae</taxon>
        <taxon>Clostridium</taxon>
    </lineage>
</organism>
<dbReference type="AlphaFoldDB" id="A0A1E8F1W7"/>
<evidence type="ECO:0000313" key="18">
    <source>
        <dbReference type="EMBL" id="OFI07615.1"/>
    </source>
</evidence>
<evidence type="ECO:0000256" key="2">
    <source>
        <dbReference type="ARBA" id="ARBA00004752"/>
    </source>
</evidence>
<name>A0A1E8F1W7_9CLOT</name>
<evidence type="ECO:0000256" key="14">
    <source>
        <dbReference type="PIRSR" id="PIRSR618044-2"/>
    </source>
</evidence>
<dbReference type="SMART" id="SM00936">
    <property type="entry name" value="PBP5_C"/>
    <property type="match status" value="1"/>
</dbReference>
<keyword evidence="6" id="KW-0645">Protease</keyword>
<dbReference type="InterPro" id="IPR012338">
    <property type="entry name" value="Beta-lactam/transpept-like"/>
</dbReference>